<organism evidence="2 3">
    <name type="scientific">Dendrobium chrysotoxum</name>
    <name type="common">Orchid</name>
    <dbReference type="NCBI Taxonomy" id="161865"/>
    <lineage>
        <taxon>Eukaryota</taxon>
        <taxon>Viridiplantae</taxon>
        <taxon>Streptophyta</taxon>
        <taxon>Embryophyta</taxon>
        <taxon>Tracheophyta</taxon>
        <taxon>Spermatophyta</taxon>
        <taxon>Magnoliopsida</taxon>
        <taxon>Liliopsida</taxon>
        <taxon>Asparagales</taxon>
        <taxon>Orchidaceae</taxon>
        <taxon>Epidendroideae</taxon>
        <taxon>Malaxideae</taxon>
        <taxon>Dendrobiinae</taxon>
        <taxon>Dendrobium</taxon>
    </lineage>
</organism>
<evidence type="ECO:0000256" key="1">
    <source>
        <dbReference type="SAM" id="MobiDB-lite"/>
    </source>
</evidence>
<evidence type="ECO:0000313" key="2">
    <source>
        <dbReference type="EMBL" id="KAH0465851.1"/>
    </source>
</evidence>
<dbReference type="Proteomes" id="UP000775213">
    <property type="component" value="Unassembled WGS sequence"/>
</dbReference>
<evidence type="ECO:0000313" key="3">
    <source>
        <dbReference type="Proteomes" id="UP000775213"/>
    </source>
</evidence>
<protein>
    <submittedName>
        <fullName evidence="2">Uncharacterized protein</fullName>
    </submittedName>
</protein>
<keyword evidence="3" id="KW-1185">Reference proteome</keyword>
<accession>A0AAV7HAD1</accession>
<proteinExistence type="predicted"/>
<comment type="caution">
    <text evidence="2">The sequence shown here is derived from an EMBL/GenBank/DDBJ whole genome shotgun (WGS) entry which is preliminary data.</text>
</comment>
<gene>
    <name evidence="2" type="ORF">IEQ34_005954</name>
</gene>
<sequence length="72" mass="8319">MANKIAALSVKQMKRSRSRRRNIKKAEKMKRRPIPKRGQVKYRIAALARNAIRAVVVKATKTYRSRTGRKAV</sequence>
<name>A0AAV7HAD1_DENCH</name>
<feature type="compositionally biased region" description="Basic residues" evidence="1">
    <location>
        <begin position="12"/>
        <end position="38"/>
    </location>
</feature>
<dbReference type="AlphaFoldDB" id="A0AAV7HAD1"/>
<reference evidence="2 3" key="1">
    <citation type="journal article" date="2021" name="Hortic Res">
        <title>Chromosome-scale assembly of the Dendrobium chrysotoxum genome enhances the understanding of orchid evolution.</title>
        <authorList>
            <person name="Zhang Y."/>
            <person name="Zhang G.Q."/>
            <person name="Zhang D."/>
            <person name="Liu X.D."/>
            <person name="Xu X.Y."/>
            <person name="Sun W.H."/>
            <person name="Yu X."/>
            <person name="Zhu X."/>
            <person name="Wang Z.W."/>
            <person name="Zhao X."/>
            <person name="Zhong W.Y."/>
            <person name="Chen H."/>
            <person name="Yin W.L."/>
            <person name="Huang T."/>
            <person name="Niu S.C."/>
            <person name="Liu Z.J."/>
        </authorList>
    </citation>
    <scope>NUCLEOTIDE SEQUENCE [LARGE SCALE GENOMIC DNA]</scope>
    <source>
        <strain evidence="2">Lindl</strain>
    </source>
</reference>
<dbReference type="EMBL" id="JAGFBR010000006">
    <property type="protein sequence ID" value="KAH0465851.1"/>
    <property type="molecule type" value="Genomic_DNA"/>
</dbReference>
<feature type="region of interest" description="Disordered" evidence="1">
    <location>
        <begin position="1"/>
        <end position="38"/>
    </location>
</feature>